<dbReference type="GO" id="GO:0016747">
    <property type="term" value="F:acyltransferase activity, transferring groups other than amino-acyl groups"/>
    <property type="evidence" value="ECO:0007669"/>
    <property type="project" value="InterPro"/>
</dbReference>
<dbReference type="CDD" id="cd04301">
    <property type="entry name" value="NAT_SF"/>
    <property type="match status" value="1"/>
</dbReference>
<evidence type="ECO:0000256" key="1">
    <source>
        <dbReference type="ARBA" id="ARBA00022679"/>
    </source>
</evidence>
<dbReference type="InterPro" id="IPR000182">
    <property type="entry name" value="GNAT_dom"/>
</dbReference>
<organism evidence="4 5">
    <name type="scientific">Virgisporangium aurantiacum</name>
    <dbReference type="NCBI Taxonomy" id="175570"/>
    <lineage>
        <taxon>Bacteria</taxon>
        <taxon>Bacillati</taxon>
        <taxon>Actinomycetota</taxon>
        <taxon>Actinomycetes</taxon>
        <taxon>Micromonosporales</taxon>
        <taxon>Micromonosporaceae</taxon>
        <taxon>Virgisporangium</taxon>
    </lineage>
</organism>
<dbReference type="EMBL" id="BOPG01000012">
    <property type="protein sequence ID" value="GIJ54540.1"/>
    <property type="molecule type" value="Genomic_DNA"/>
</dbReference>
<reference evidence="4" key="1">
    <citation type="submission" date="2021-01" db="EMBL/GenBank/DDBJ databases">
        <title>Whole genome shotgun sequence of Virgisporangium aurantiacum NBRC 16421.</title>
        <authorList>
            <person name="Komaki H."/>
            <person name="Tamura T."/>
        </authorList>
    </citation>
    <scope>NUCLEOTIDE SEQUENCE</scope>
    <source>
        <strain evidence="4">NBRC 16421</strain>
    </source>
</reference>
<dbReference type="PANTHER" id="PTHR43877:SF2">
    <property type="entry name" value="AMINOALKYLPHOSPHONATE N-ACETYLTRANSFERASE-RELATED"/>
    <property type="match status" value="1"/>
</dbReference>
<dbReference type="Proteomes" id="UP000612585">
    <property type="component" value="Unassembled WGS sequence"/>
</dbReference>
<keyword evidence="5" id="KW-1185">Reference proteome</keyword>
<dbReference type="Pfam" id="PF00583">
    <property type="entry name" value="Acetyltransf_1"/>
    <property type="match status" value="1"/>
</dbReference>
<sequence>MGEVLVRPAVAGDADVVARIWRDGWRDGHLGHVPEELVAIRTAESFGTRAVERTGGTTVATVDGEVAGFVMVVGDEVEQVYVSGAHRGSGVAGVLLAEAERQVAAAGHGAAWLAVVAGNTRARRFYERQGWVDEGLFDHHAPDAPGAVRVPAHRYVKAV</sequence>
<gene>
    <name evidence="4" type="ORF">Vau01_020560</name>
</gene>
<proteinExistence type="predicted"/>
<evidence type="ECO:0000313" key="4">
    <source>
        <dbReference type="EMBL" id="GIJ54540.1"/>
    </source>
</evidence>
<dbReference type="AlphaFoldDB" id="A0A8J3Z3D0"/>
<accession>A0A8J3Z3D0</accession>
<dbReference type="RefSeq" id="WP_239151467.1">
    <property type="nucleotide sequence ID" value="NZ_BOPG01000012.1"/>
</dbReference>
<dbReference type="PANTHER" id="PTHR43877">
    <property type="entry name" value="AMINOALKYLPHOSPHONATE N-ACETYLTRANSFERASE-RELATED-RELATED"/>
    <property type="match status" value="1"/>
</dbReference>
<feature type="domain" description="N-acetyltransferase" evidence="3">
    <location>
        <begin position="4"/>
        <end position="157"/>
    </location>
</feature>
<keyword evidence="1" id="KW-0808">Transferase</keyword>
<dbReference type="SUPFAM" id="SSF55729">
    <property type="entry name" value="Acyl-CoA N-acyltransferases (Nat)"/>
    <property type="match status" value="1"/>
</dbReference>
<keyword evidence="2" id="KW-0012">Acyltransferase</keyword>
<evidence type="ECO:0000313" key="5">
    <source>
        <dbReference type="Proteomes" id="UP000612585"/>
    </source>
</evidence>
<dbReference type="PROSITE" id="PS51186">
    <property type="entry name" value="GNAT"/>
    <property type="match status" value="1"/>
</dbReference>
<evidence type="ECO:0000256" key="2">
    <source>
        <dbReference type="ARBA" id="ARBA00023315"/>
    </source>
</evidence>
<dbReference type="Gene3D" id="3.40.630.30">
    <property type="match status" value="1"/>
</dbReference>
<protein>
    <submittedName>
        <fullName evidence="4">N-acetyltransferase</fullName>
    </submittedName>
</protein>
<dbReference type="InterPro" id="IPR050832">
    <property type="entry name" value="Bact_Acetyltransf"/>
</dbReference>
<dbReference type="InterPro" id="IPR016181">
    <property type="entry name" value="Acyl_CoA_acyltransferase"/>
</dbReference>
<name>A0A8J3Z3D0_9ACTN</name>
<evidence type="ECO:0000259" key="3">
    <source>
        <dbReference type="PROSITE" id="PS51186"/>
    </source>
</evidence>
<comment type="caution">
    <text evidence="4">The sequence shown here is derived from an EMBL/GenBank/DDBJ whole genome shotgun (WGS) entry which is preliminary data.</text>
</comment>